<reference evidence="3 4" key="1">
    <citation type="submission" date="2010-04" db="EMBL/GenBank/DDBJ databases">
        <authorList>
            <person name="Weinstock G."/>
            <person name="Sodergren E."/>
            <person name="Clifton S."/>
            <person name="Fulton L."/>
            <person name="Fulton B."/>
            <person name="Courtney L."/>
            <person name="Fronick C."/>
            <person name="Harrison M."/>
            <person name="Strong C."/>
            <person name="Farmer C."/>
            <person name="Delahaunty K."/>
            <person name="Markovic C."/>
            <person name="Hall O."/>
            <person name="Minx P."/>
            <person name="Tomlinson C."/>
            <person name="Mitreva M."/>
            <person name="Hou S."/>
            <person name="Wollam A."/>
            <person name="Pepin K.H."/>
            <person name="Johnson M."/>
            <person name="Bhonagiri V."/>
            <person name="Zhang X."/>
            <person name="Suruliraj S."/>
            <person name="Warren W."/>
            <person name="Chinwalla A."/>
            <person name="Mardis E.R."/>
            <person name="Wilson R.K."/>
        </authorList>
    </citation>
    <scope>NUCLEOTIDE SEQUENCE [LARGE SCALE GENOMIC DNA]</scope>
    <source>
        <strain evidence="3 4">DSM 20306</strain>
    </source>
</reference>
<dbReference type="PANTHER" id="PTHR46797:SF2">
    <property type="entry name" value="TRANSCRIPTIONAL REGULATOR"/>
    <property type="match status" value="1"/>
</dbReference>
<evidence type="ECO:0000256" key="1">
    <source>
        <dbReference type="ARBA" id="ARBA00023125"/>
    </source>
</evidence>
<evidence type="ECO:0000313" key="4">
    <source>
        <dbReference type="Proteomes" id="UP000006015"/>
    </source>
</evidence>
<sequence>MKTLPIQPVPSDIALGRRLRALRERRHFTLEQVAERTGFSKGFISRVERDLTSPSVQSLVT</sequence>
<dbReference type="InterPro" id="IPR010982">
    <property type="entry name" value="Lambda_DNA-bd_dom_sf"/>
</dbReference>
<keyword evidence="1" id="KW-0238">DNA-binding</keyword>
<dbReference type="Proteomes" id="UP000006015">
    <property type="component" value="Unassembled WGS sequence"/>
</dbReference>
<evidence type="ECO:0000313" key="3">
    <source>
        <dbReference type="EMBL" id="EFG80388.1"/>
    </source>
</evidence>
<protein>
    <recommendedName>
        <fullName evidence="2">HTH cro/C1-type domain-containing protein</fullName>
    </recommendedName>
</protein>
<dbReference type="PANTHER" id="PTHR46797">
    <property type="entry name" value="HTH-TYPE TRANSCRIPTIONAL REGULATOR"/>
    <property type="match status" value="1"/>
</dbReference>
<dbReference type="InterPro" id="IPR050807">
    <property type="entry name" value="TransReg_Diox_bact_type"/>
</dbReference>
<accession>A0ABN0ACF2</accession>
<dbReference type="Gene3D" id="1.10.260.40">
    <property type="entry name" value="lambda repressor-like DNA-binding domains"/>
    <property type="match status" value="1"/>
</dbReference>
<dbReference type="RefSeq" id="WP_003849468.1">
    <property type="nucleotide sequence ID" value="NZ_CP009244.1"/>
</dbReference>
<keyword evidence="4" id="KW-1185">Reference proteome</keyword>
<dbReference type="SUPFAM" id="SSF47413">
    <property type="entry name" value="lambda repressor-like DNA-binding domains"/>
    <property type="match status" value="1"/>
</dbReference>
<comment type="caution">
    <text evidence="3">The sequence shown here is derived from an EMBL/GenBank/DDBJ whole genome shotgun (WGS) entry which is preliminary data.</text>
</comment>
<dbReference type="EMBL" id="ADNS01000031">
    <property type="protein sequence ID" value="EFG80388.1"/>
    <property type="molecule type" value="Genomic_DNA"/>
</dbReference>
<dbReference type="Pfam" id="PF13560">
    <property type="entry name" value="HTH_31"/>
    <property type="match status" value="1"/>
</dbReference>
<feature type="domain" description="HTH cro/C1-type" evidence="2">
    <location>
        <begin position="19"/>
        <end position="60"/>
    </location>
</feature>
<gene>
    <name evidence="3" type="ORF">HMPREF0281_02482</name>
</gene>
<proteinExistence type="predicted"/>
<name>A0ABN0ACF2_CORAM</name>
<dbReference type="CDD" id="cd00093">
    <property type="entry name" value="HTH_XRE"/>
    <property type="match status" value="1"/>
</dbReference>
<dbReference type="InterPro" id="IPR001387">
    <property type="entry name" value="Cro/C1-type_HTH"/>
</dbReference>
<organism evidence="3 4">
    <name type="scientific">Corynebacterium ammoniagenes DSM 20306</name>
    <dbReference type="NCBI Taxonomy" id="649754"/>
    <lineage>
        <taxon>Bacteria</taxon>
        <taxon>Bacillati</taxon>
        <taxon>Actinomycetota</taxon>
        <taxon>Actinomycetes</taxon>
        <taxon>Mycobacteriales</taxon>
        <taxon>Corynebacteriaceae</taxon>
        <taxon>Corynebacterium</taxon>
    </lineage>
</organism>
<evidence type="ECO:0000259" key="2">
    <source>
        <dbReference type="PROSITE" id="PS50943"/>
    </source>
</evidence>
<dbReference type="PROSITE" id="PS50943">
    <property type="entry name" value="HTH_CROC1"/>
    <property type="match status" value="1"/>
</dbReference>